<reference evidence="1 2" key="1">
    <citation type="submission" date="2014-04" db="EMBL/GenBank/DDBJ databases">
        <authorList>
            <consortium name="DOE Joint Genome Institute"/>
            <person name="Kuo A."/>
            <person name="Girlanda M."/>
            <person name="Perotto S."/>
            <person name="Kohler A."/>
            <person name="Nagy L.G."/>
            <person name="Floudas D."/>
            <person name="Copeland A."/>
            <person name="Barry K.W."/>
            <person name="Cichocki N."/>
            <person name="Veneault-Fourrey C."/>
            <person name="LaButti K."/>
            <person name="Lindquist E.A."/>
            <person name="Lipzen A."/>
            <person name="Lundell T."/>
            <person name="Morin E."/>
            <person name="Murat C."/>
            <person name="Sun H."/>
            <person name="Tunlid A."/>
            <person name="Henrissat B."/>
            <person name="Grigoriev I.V."/>
            <person name="Hibbett D.S."/>
            <person name="Martin F."/>
            <person name="Nordberg H.P."/>
            <person name="Cantor M.N."/>
            <person name="Hua S.X."/>
        </authorList>
    </citation>
    <scope>NUCLEOTIDE SEQUENCE [LARGE SCALE GENOMIC DNA]</scope>
    <source>
        <strain evidence="1 2">MUT 4182</strain>
    </source>
</reference>
<dbReference type="Proteomes" id="UP000054248">
    <property type="component" value="Unassembled WGS sequence"/>
</dbReference>
<dbReference type="EMBL" id="KN823025">
    <property type="protein sequence ID" value="KIO26358.1"/>
    <property type="molecule type" value="Genomic_DNA"/>
</dbReference>
<protein>
    <submittedName>
        <fullName evidence="1">Uncharacterized protein</fullName>
    </submittedName>
</protein>
<organism evidence="1 2">
    <name type="scientific">Tulasnella calospora MUT 4182</name>
    <dbReference type="NCBI Taxonomy" id="1051891"/>
    <lineage>
        <taxon>Eukaryota</taxon>
        <taxon>Fungi</taxon>
        <taxon>Dikarya</taxon>
        <taxon>Basidiomycota</taxon>
        <taxon>Agaricomycotina</taxon>
        <taxon>Agaricomycetes</taxon>
        <taxon>Cantharellales</taxon>
        <taxon>Tulasnellaceae</taxon>
        <taxon>Tulasnella</taxon>
    </lineage>
</organism>
<dbReference type="AlphaFoldDB" id="A0A0C3KYB9"/>
<reference evidence="2" key="2">
    <citation type="submission" date="2015-01" db="EMBL/GenBank/DDBJ databases">
        <title>Evolutionary Origins and Diversification of the Mycorrhizal Mutualists.</title>
        <authorList>
            <consortium name="DOE Joint Genome Institute"/>
            <consortium name="Mycorrhizal Genomics Consortium"/>
            <person name="Kohler A."/>
            <person name="Kuo A."/>
            <person name="Nagy L.G."/>
            <person name="Floudas D."/>
            <person name="Copeland A."/>
            <person name="Barry K.W."/>
            <person name="Cichocki N."/>
            <person name="Veneault-Fourrey C."/>
            <person name="LaButti K."/>
            <person name="Lindquist E.A."/>
            <person name="Lipzen A."/>
            <person name="Lundell T."/>
            <person name="Morin E."/>
            <person name="Murat C."/>
            <person name="Riley R."/>
            <person name="Ohm R."/>
            <person name="Sun H."/>
            <person name="Tunlid A."/>
            <person name="Henrissat B."/>
            <person name="Grigoriev I.V."/>
            <person name="Hibbett D.S."/>
            <person name="Martin F."/>
        </authorList>
    </citation>
    <scope>NUCLEOTIDE SEQUENCE [LARGE SCALE GENOMIC DNA]</scope>
    <source>
        <strain evidence="2">MUT 4182</strain>
    </source>
</reference>
<evidence type="ECO:0000313" key="1">
    <source>
        <dbReference type="EMBL" id="KIO26358.1"/>
    </source>
</evidence>
<dbReference type="HOGENOM" id="CLU_1778838_0_0_1"/>
<gene>
    <name evidence="1" type="ORF">M407DRAFT_24324</name>
</gene>
<keyword evidence="2" id="KW-1185">Reference proteome</keyword>
<name>A0A0C3KYB9_9AGAM</name>
<sequence length="146" mass="15951">MDYRPPPDALGSLKLRDQASPFLSTYNRNETNSKNAHGTLQPKGIFYFLVITVPSLFLCYSQAVRCPEDSGSPSRSDTTAFSSSNSVGLLFRCLNSAEGRSNPLHPEFLCSFSHLVETDACASSRSNPSLPAFNHTCPLDQQSADE</sequence>
<evidence type="ECO:0000313" key="2">
    <source>
        <dbReference type="Proteomes" id="UP000054248"/>
    </source>
</evidence>
<proteinExistence type="predicted"/>
<accession>A0A0C3KYB9</accession>